<reference evidence="3" key="1">
    <citation type="journal article" date="2023" name="Arch. Microbiol.">
        <title>Desulfoferula mesophilus gen. nov. sp. nov., a mesophilic sulfate-reducing bacterium isolated from a brackish lake sediment.</title>
        <authorList>
            <person name="Watanabe T."/>
            <person name="Yabe T."/>
            <person name="Tsuji J.M."/>
            <person name="Fukui M."/>
        </authorList>
    </citation>
    <scope>NUCLEOTIDE SEQUENCE [LARGE SCALE GENOMIC DNA]</scope>
    <source>
        <strain evidence="3">12FAK</strain>
    </source>
</reference>
<dbReference type="Pfam" id="PF05103">
    <property type="entry name" value="DivIVA"/>
    <property type="match status" value="1"/>
</dbReference>
<dbReference type="InterPro" id="IPR007793">
    <property type="entry name" value="DivIVA_fam"/>
</dbReference>
<proteinExistence type="predicted"/>
<dbReference type="KEGG" id="dmp:FAK_15420"/>
<accession>A0AAU9EBE7</accession>
<evidence type="ECO:0000313" key="2">
    <source>
        <dbReference type="EMBL" id="BEQ14476.1"/>
    </source>
</evidence>
<protein>
    <submittedName>
        <fullName evidence="2">Septum site-determining protein DivIVA</fullName>
    </submittedName>
</protein>
<name>A0AAU9EBE7_9BACT</name>
<dbReference type="RefSeq" id="WP_338606181.1">
    <property type="nucleotide sequence ID" value="NZ_AP028679.1"/>
</dbReference>
<gene>
    <name evidence="2" type="primary">divIVA</name>
    <name evidence="2" type="ORF">FAK_15420</name>
</gene>
<organism evidence="2 3">
    <name type="scientific">Desulfoferula mesophila</name>
    <dbReference type="NCBI Taxonomy" id="3058419"/>
    <lineage>
        <taxon>Bacteria</taxon>
        <taxon>Pseudomonadati</taxon>
        <taxon>Thermodesulfobacteriota</taxon>
        <taxon>Desulfarculia</taxon>
        <taxon>Desulfarculales</taxon>
        <taxon>Desulfarculaceae</taxon>
        <taxon>Desulfoferula</taxon>
    </lineage>
</organism>
<dbReference type="Gene3D" id="6.10.250.660">
    <property type="match status" value="1"/>
</dbReference>
<sequence>MDVQEIRGRSFARRFFGFDAREVESYVGKLADYVADLHRELDNLNQQLNQNTQELKEYRVREDALEANLAQSRRIAEDMKANSEKEAKFIVAEAELQAEKILSQAHNRLAQIHDDITELKRQRAQFEVRLRSLVEAHLKLLEVEADRDRDLSELEDKIKILRSPSS</sequence>
<evidence type="ECO:0000256" key="1">
    <source>
        <dbReference type="SAM" id="Coils"/>
    </source>
</evidence>
<feature type="coiled-coil region" evidence="1">
    <location>
        <begin position="34"/>
        <end position="136"/>
    </location>
</feature>
<dbReference type="PANTHER" id="PTHR35794">
    <property type="entry name" value="CELL DIVISION PROTEIN DIVIVA"/>
    <property type="match status" value="1"/>
</dbReference>
<keyword evidence="1" id="KW-0175">Coiled coil</keyword>
<dbReference type="Proteomes" id="UP001366166">
    <property type="component" value="Chromosome"/>
</dbReference>
<dbReference type="PANTHER" id="PTHR35794:SF2">
    <property type="entry name" value="CELL DIVISION PROTEIN DIVIVA"/>
    <property type="match status" value="1"/>
</dbReference>
<dbReference type="EMBL" id="AP028679">
    <property type="protein sequence ID" value="BEQ14476.1"/>
    <property type="molecule type" value="Genomic_DNA"/>
</dbReference>
<keyword evidence="3" id="KW-1185">Reference proteome</keyword>
<evidence type="ECO:0000313" key="3">
    <source>
        <dbReference type="Proteomes" id="UP001366166"/>
    </source>
</evidence>
<dbReference type="AlphaFoldDB" id="A0AAU9EBE7"/>